<dbReference type="Pfam" id="PF00400">
    <property type="entry name" value="WD40"/>
    <property type="match status" value="1"/>
</dbReference>
<dbReference type="Proteomes" id="UP000278627">
    <property type="component" value="Unassembled WGS sequence"/>
</dbReference>
<evidence type="ECO:0000313" key="5">
    <source>
        <dbReference type="EMBL" id="VDN91568.1"/>
    </source>
</evidence>
<dbReference type="PROSITE" id="PS00678">
    <property type="entry name" value="WD_REPEATS_1"/>
    <property type="match status" value="1"/>
</dbReference>
<dbReference type="EMBL" id="UZAD01013185">
    <property type="protein sequence ID" value="VDN91568.1"/>
    <property type="molecule type" value="Genomic_DNA"/>
</dbReference>
<dbReference type="Gene3D" id="2.130.10.10">
    <property type="entry name" value="YVTN repeat-like/Quinoprotein amine dehydrogenase"/>
    <property type="match status" value="2"/>
</dbReference>
<dbReference type="InterPro" id="IPR001680">
    <property type="entry name" value="WD40_rpt"/>
</dbReference>
<reference evidence="5 6" key="2">
    <citation type="submission" date="2018-11" db="EMBL/GenBank/DDBJ databases">
        <authorList>
            <consortium name="Pathogen Informatics"/>
        </authorList>
    </citation>
    <scope>NUCLEOTIDE SEQUENCE [LARGE SCALE GENOMIC DNA]</scope>
</reference>
<dbReference type="SUPFAM" id="SSF50978">
    <property type="entry name" value="WD40 repeat-like"/>
    <property type="match status" value="1"/>
</dbReference>
<dbReference type="PANTHER" id="PTHR15574:SF40">
    <property type="entry name" value="WD AND TETRATRICOPEPTIDE REPEATS PROTEIN 1"/>
    <property type="match status" value="1"/>
</dbReference>
<dbReference type="GO" id="GO:0045717">
    <property type="term" value="P:negative regulation of fatty acid biosynthetic process"/>
    <property type="evidence" value="ECO:0007669"/>
    <property type="project" value="TreeGrafter"/>
</dbReference>
<evidence type="ECO:0000313" key="6">
    <source>
        <dbReference type="Proteomes" id="UP000278627"/>
    </source>
</evidence>
<dbReference type="GO" id="GO:0005737">
    <property type="term" value="C:cytoplasm"/>
    <property type="evidence" value="ECO:0007669"/>
    <property type="project" value="TreeGrafter"/>
</dbReference>
<dbReference type="STRING" id="6280.A0A0N4TPF0"/>
<evidence type="ECO:0000256" key="2">
    <source>
        <dbReference type="ARBA" id="ARBA00022737"/>
    </source>
</evidence>
<dbReference type="WBParaSite" id="BPAG_0001042001-mRNA-1">
    <property type="protein sequence ID" value="BPAG_0001042001-mRNA-1"/>
    <property type="gene ID" value="BPAG_0001042001"/>
</dbReference>
<dbReference type="InterPro" id="IPR015943">
    <property type="entry name" value="WD40/YVTN_repeat-like_dom_sf"/>
</dbReference>
<dbReference type="InterPro" id="IPR045151">
    <property type="entry name" value="DCAF8"/>
</dbReference>
<dbReference type="Gene3D" id="1.25.40.10">
    <property type="entry name" value="Tetratricopeptide repeat domain"/>
    <property type="match status" value="1"/>
</dbReference>
<keyword evidence="1 3" id="KW-0853">WD repeat</keyword>
<dbReference type="InterPro" id="IPR036322">
    <property type="entry name" value="WD40_repeat_dom_sf"/>
</dbReference>
<dbReference type="PROSITE" id="PS50082">
    <property type="entry name" value="WD_REPEATS_2"/>
    <property type="match status" value="1"/>
</dbReference>
<dbReference type="PANTHER" id="PTHR15574">
    <property type="entry name" value="WD REPEAT DOMAIN-CONTAINING FAMILY"/>
    <property type="match status" value="1"/>
</dbReference>
<feature type="region of interest" description="Disordered" evidence="4">
    <location>
        <begin position="699"/>
        <end position="718"/>
    </location>
</feature>
<dbReference type="InterPro" id="IPR019775">
    <property type="entry name" value="WD40_repeat_CS"/>
</dbReference>
<name>A0A0N4TPF0_BRUPA</name>
<feature type="compositionally biased region" description="Polar residues" evidence="4">
    <location>
        <begin position="709"/>
        <end position="718"/>
    </location>
</feature>
<sequence>MIPQHLEENLLYRELHLRPINFQRNALGIRNFLDRLGHSKTLKGHEGCVNCLQWNASGSLLASGSDDMQIRLWNVEGKSLHCIKSGHMNNIFSVQFLPSGSDDLLISAAGDANVRMHSISRSDVPYVWWSGGRVKRLAITRADPYLFWSAAEDGFIKQYDVRTAKATSLIEFDQKECKSLAINENRPEMIAVALNEAPVPLYDRRNVSKPLFTVIPGIFYHDIFCHIPISDSSSRHPFRTLSVTHVGFNSLGNELIVNIGGEQIYIFNVLDRAHEPDALQSLNSFIDDPVRNLLSTGGFPGFDKTTTEVFRGERELAKIHFNNEEYTDAINTYSQTILDCEKLCGHDPPRGHPHSMDLCLLLANRGASYLRRLWDGDAYAALLDLIRALKIEPRNSKVHYRITRALIELKQYDMARKISKLFKERFPDDHSCDRLDAVLQTDPTGQKIWTSNGCSDYVQRLCGHCNTNTDIKEAVWFGGRDEYIAAGSDCGSLLIWERKSGALIKGFEADMNILNCVQPHPSILLLATSGIEHVIRFWEPLHEDFKRVQTLPVVSLGALLSAFQGTKLGEQDLKFYSHLVDSREAGRELHRLTALSAANQKRMHTGIFDMVVASMGLAVQGGDDDDVERGRRQSELIDRYLVENITDISICGKILHLLSEDAECAASCRFHSVTILRHFKGQECIGSCLRKQITGATRRERATAGYPEEQTNSIPILP</sequence>
<organism evidence="7">
    <name type="scientific">Brugia pahangi</name>
    <name type="common">Filarial nematode worm</name>
    <dbReference type="NCBI Taxonomy" id="6280"/>
    <lineage>
        <taxon>Eukaryota</taxon>
        <taxon>Metazoa</taxon>
        <taxon>Ecdysozoa</taxon>
        <taxon>Nematoda</taxon>
        <taxon>Chromadorea</taxon>
        <taxon>Rhabditida</taxon>
        <taxon>Spirurina</taxon>
        <taxon>Spiruromorpha</taxon>
        <taxon>Filarioidea</taxon>
        <taxon>Onchocercidae</taxon>
        <taxon>Brugia</taxon>
    </lineage>
</organism>
<dbReference type="SMART" id="SM00320">
    <property type="entry name" value="WD40"/>
    <property type="match status" value="5"/>
</dbReference>
<dbReference type="GO" id="GO:0080008">
    <property type="term" value="C:Cul4-RING E3 ubiquitin ligase complex"/>
    <property type="evidence" value="ECO:0007669"/>
    <property type="project" value="TreeGrafter"/>
</dbReference>
<feature type="repeat" description="WD" evidence="3">
    <location>
        <begin position="42"/>
        <end position="76"/>
    </location>
</feature>
<dbReference type="AlphaFoldDB" id="A0A0N4TPF0"/>
<dbReference type="SUPFAM" id="SSF48452">
    <property type="entry name" value="TPR-like"/>
    <property type="match status" value="1"/>
</dbReference>
<protein>
    <submittedName>
        <fullName evidence="7">WD and tetratricopeptide repeats protein 1</fullName>
    </submittedName>
</protein>
<evidence type="ECO:0000313" key="7">
    <source>
        <dbReference type="WBParaSite" id="BPAG_0001042001-mRNA-1"/>
    </source>
</evidence>
<gene>
    <name evidence="5" type="ORF">BPAG_LOCUS10382</name>
</gene>
<accession>A0A0N4TPF0</accession>
<evidence type="ECO:0000256" key="3">
    <source>
        <dbReference type="PROSITE-ProRule" id="PRU00221"/>
    </source>
</evidence>
<proteinExistence type="predicted"/>
<reference evidence="7" key="1">
    <citation type="submission" date="2017-02" db="UniProtKB">
        <authorList>
            <consortium name="WormBaseParasite"/>
        </authorList>
    </citation>
    <scope>IDENTIFICATION</scope>
</reference>
<keyword evidence="2" id="KW-0677">Repeat</keyword>
<dbReference type="PROSITE" id="PS50294">
    <property type="entry name" value="WD_REPEATS_REGION"/>
    <property type="match status" value="1"/>
</dbReference>
<dbReference type="InterPro" id="IPR011990">
    <property type="entry name" value="TPR-like_helical_dom_sf"/>
</dbReference>
<evidence type="ECO:0000256" key="4">
    <source>
        <dbReference type="SAM" id="MobiDB-lite"/>
    </source>
</evidence>
<evidence type="ECO:0000256" key="1">
    <source>
        <dbReference type="ARBA" id="ARBA00022574"/>
    </source>
</evidence>
<keyword evidence="6" id="KW-1185">Reference proteome</keyword>